<dbReference type="EC" id="2.7.7.65" evidence="1"/>
<comment type="catalytic activity">
    <reaction evidence="2">
        <text>2 GTP = 3',3'-c-di-GMP + 2 diphosphate</text>
        <dbReference type="Rhea" id="RHEA:24898"/>
        <dbReference type="ChEBI" id="CHEBI:33019"/>
        <dbReference type="ChEBI" id="CHEBI:37565"/>
        <dbReference type="ChEBI" id="CHEBI:58805"/>
        <dbReference type="EC" id="2.7.7.65"/>
    </reaction>
</comment>
<feature type="modified residue" description="4-aspartylphosphate" evidence="3">
    <location>
        <position position="66"/>
    </location>
</feature>
<dbReference type="InterPro" id="IPR011006">
    <property type="entry name" value="CheY-like_superfamily"/>
</dbReference>
<feature type="domain" description="GGDEF" evidence="6">
    <location>
        <begin position="176"/>
        <end position="311"/>
    </location>
</feature>
<dbReference type="InterPro" id="IPR029787">
    <property type="entry name" value="Nucleotide_cyclase"/>
</dbReference>
<comment type="caution">
    <text evidence="7">The sequence shown here is derived from an EMBL/GenBank/DDBJ whole genome shotgun (WGS) entry which is preliminary data.</text>
</comment>
<dbReference type="SMART" id="SM00448">
    <property type="entry name" value="REC"/>
    <property type="match status" value="1"/>
</dbReference>
<dbReference type="SMART" id="SM00267">
    <property type="entry name" value="GGDEF"/>
    <property type="match status" value="1"/>
</dbReference>
<dbReference type="SUPFAM" id="SSF55073">
    <property type="entry name" value="Nucleotide cyclase"/>
    <property type="match status" value="1"/>
</dbReference>
<dbReference type="InterPro" id="IPR000160">
    <property type="entry name" value="GGDEF_dom"/>
</dbReference>
<gene>
    <name evidence="7" type="ORF">GCM10009098_34190</name>
</gene>
<feature type="domain" description="Response regulatory" evidence="5">
    <location>
        <begin position="18"/>
        <end position="133"/>
    </location>
</feature>
<dbReference type="Gene3D" id="3.40.50.2300">
    <property type="match status" value="1"/>
</dbReference>
<dbReference type="RefSeq" id="WP_226768127.1">
    <property type="nucleotide sequence ID" value="NZ_BAAAEO010000006.1"/>
</dbReference>
<dbReference type="Proteomes" id="UP001501169">
    <property type="component" value="Unassembled WGS sequence"/>
</dbReference>
<dbReference type="SUPFAM" id="SSF52172">
    <property type="entry name" value="CheY-like"/>
    <property type="match status" value="1"/>
</dbReference>
<dbReference type="InterPro" id="IPR043128">
    <property type="entry name" value="Rev_trsase/Diguanyl_cyclase"/>
</dbReference>
<accession>A0ABN1ECD1</accession>
<protein>
    <recommendedName>
        <fullName evidence="1">diguanylate cyclase</fullName>
        <ecNumber evidence="1">2.7.7.65</ecNumber>
    </recommendedName>
</protein>
<keyword evidence="8" id="KW-1185">Reference proteome</keyword>
<dbReference type="InterPro" id="IPR001789">
    <property type="entry name" value="Sig_transdc_resp-reg_receiver"/>
</dbReference>
<dbReference type="Pfam" id="PF00072">
    <property type="entry name" value="Response_reg"/>
    <property type="match status" value="1"/>
</dbReference>
<evidence type="ECO:0000256" key="3">
    <source>
        <dbReference type="PROSITE-ProRule" id="PRU00169"/>
    </source>
</evidence>
<organism evidence="7 8">
    <name type="scientific">Rheinheimera aquimaris</name>
    <dbReference type="NCBI Taxonomy" id="412437"/>
    <lineage>
        <taxon>Bacteria</taxon>
        <taxon>Pseudomonadati</taxon>
        <taxon>Pseudomonadota</taxon>
        <taxon>Gammaproteobacteria</taxon>
        <taxon>Chromatiales</taxon>
        <taxon>Chromatiaceae</taxon>
        <taxon>Rheinheimera</taxon>
    </lineage>
</organism>
<sequence length="323" mass="36071">MVISKLDSQVQMDTSGATILVVDDQPINIQTIYNILNPTYVVLAATSGEDALELCLEKIPDLILLDVLMPDMSGLELCGLLKRDERIRDVPVIFVTSINDQEEESSCWEAGAVDFITKPVNATTLINRIRAHLTIKYQRDILLQLVFVDGLTGVYNRRYFDEHLLKFGNIGSRTTTDTAVLLLDIDSFKLYNDHYGHLKGDEVLRNAANLVKSSLLRPADFVSRYGGEEFAVVLPDTDFEGASEVAERIRSAFFNKNIEHVTSSHRRLTVSIGISTFNVAKKQNMKVVELADANLYEAKSRGRNTVYPDISSNDNKPKASVLN</sequence>
<dbReference type="EMBL" id="BAAAEO010000006">
    <property type="protein sequence ID" value="GAA0563227.1"/>
    <property type="molecule type" value="Genomic_DNA"/>
</dbReference>
<keyword evidence="3" id="KW-0597">Phosphoprotein</keyword>
<dbReference type="PANTHER" id="PTHR45138:SF9">
    <property type="entry name" value="DIGUANYLATE CYCLASE DGCM-RELATED"/>
    <property type="match status" value="1"/>
</dbReference>
<evidence type="ECO:0000259" key="5">
    <source>
        <dbReference type="PROSITE" id="PS50110"/>
    </source>
</evidence>
<dbReference type="NCBIfam" id="TIGR00254">
    <property type="entry name" value="GGDEF"/>
    <property type="match status" value="1"/>
</dbReference>
<proteinExistence type="predicted"/>
<evidence type="ECO:0000256" key="1">
    <source>
        <dbReference type="ARBA" id="ARBA00012528"/>
    </source>
</evidence>
<evidence type="ECO:0000313" key="8">
    <source>
        <dbReference type="Proteomes" id="UP001501169"/>
    </source>
</evidence>
<dbReference type="PROSITE" id="PS50110">
    <property type="entry name" value="RESPONSE_REGULATORY"/>
    <property type="match status" value="1"/>
</dbReference>
<dbReference type="CDD" id="cd01949">
    <property type="entry name" value="GGDEF"/>
    <property type="match status" value="1"/>
</dbReference>
<evidence type="ECO:0000259" key="6">
    <source>
        <dbReference type="PROSITE" id="PS50887"/>
    </source>
</evidence>
<dbReference type="PROSITE" id="PS50887">
    <property type="entry name" value="GGDEF"/>
    <property type="match status" value="1"/>
</dbReference>
<dbReference type="Pfam" id="PF00990">
    <property type="entry name" value="GGDEF"/>
    <property type="match status" value="1"/>
</dbReference>
<dbReference type="Gene3D" id="3.30.70.270">
    <property type="match status" value="1"/>
</dbReference>
<dbReference type="InterPro" id="IPR050469">
    <property type="entry name" value="Diguanylate_Cyclase"/>
</dbReference>
<evidence type="ECO:0000313" key="7">
    <source>
        <dbReference type="EMBL" id="GAA0563227.1"/>
    </source>
</evidence>
<evidence type="ECO:0000256" key="2">
    <source>
        <dbReference type="ARBA" id="ARBA00034247"/>
    </source>
</evidence>
<name>A0ABN1ECD1_9GAMM</name>
<dbReference type="PANTHER" id="PTHR45138">
    <property type="entry name" value="REGULATORY COMPONENTS OF SENSORY TRANSDUCTION SYSTEM"/>
    <property type="match status" value="1"/>
</dbReference>
<evidence type="ECO:0000256" key="4">
    <source>
        <dbReference type="SAM" id="MobiDB-lite"/>
    </source>
</evidence>
<reference evidence="7 8" key="1">
    <citation type="journal article" date="2019" name="Int. J. Syst. Evol. Microbiol.">
        <title>The Global Catalogue of Microorganisms (GCM) 10K type strain sequencing project: providing services to taxonomists for standard genome sequencing and annotation.</title>
        <authorList>
            <consortium name="The Broad Institute Genomics Platform"/>
            <consortium name="The Broad Institute Genome Sequencing Center for Infectious Disease"/>
            <person name="Wu L."/>
            <person name="Ma J."/>
        </authorList>
    </citation>
    <scope>NUCLEOTIDE SEQUENCE [LARGE SCALE GENOMIC DNA]</scope>
    <source>
        <strain evidence="7 8">JCM 14331</strain>
    </source>
</reference>
<feature type="region of interest" description="Disordered" evidence="4">
    <location>
        <begin position="304"/>
        <end position="323"/>
    </location>
</feature>